<evidence type="ECO:0000256" key="4">
    <source>
        <dbReference type="ARBA" id="ARBA00023136"/>
    </source>
</evidence>
<dbReference type="EMBL" id="MU857346">
    <property type="protein sequence ID" value="KAK4148515.1"/>
    <property type="molecule type" value="Genomic_DNA"/>
</dbReference>
<keyword evidence="4 6" id="KW-0472">Membrane</keyword>
<evidence type="ECO:0000313" key="7">
    <source>
        <dbReference type="EMBL" id="KAK4148515.1"/>
    </source>
</evidence>
<evidence type="ECO:0000256" key="2">
    <source>
        <dbReference type="ARBA" id="ARBA00022692"/>
    </source>
</evidence>
<comment type="caution">
    <text evidence="7">The sequence shown here is derived from an EMBL/GenBank/DDBJ whole genome shotgun (WGS) entry which is preliminary data.</text>
</comment>
<keyword evidence="2 6" id="KW-0812">Transmembrane</keyword>
<dbReference type="Gene3D" id="1.20.1070.10">
    <property type="entry name" value="Rhodopsin 7-helix transmembrane proteins"/>
    <property type="match status" value="1"/>
</dbReference>
<keyword evidence="3 6" id="KW-1133">Transmembrane helix</keyword>
<evidence type="ECO:0000256" key="3">
    <source>
        <dbReference type="ARBA" id="ARBA00022989"/>
    </source>
</evidence>
<dbReference type="PANTHER" id="PTHR23112:SF0">
    <property type="entry name" value="TRANSMEMBRANE PROTEIN 116"/>
    <property type="match status" value="1"/>
</dbReference>
<evidence type="ECO:0000256" key="1">
    <source>
        <dbReference type="ARBA" id="ARBA00004141"/>
    </source>
</evidence>
<protein>
    <submittedName>
        <fullName evidence="7">Uncharacterized protein</fullName>
    </submittedName>
</protein>
<dbReference type="GO" id="GO:0005886">
    <property type="term" value="C:plasma membrane"/>
    <property type="evidence" value="ECO:0007669"/>
    <property type="project" value="TreeGrafter"/>
</dbReference>
<dbReference type="PANTHER" id="PTHR23112">
    <property type="entry name" value="G PROTEIN-COUPLED RECEPTOR 157-RELATED"/>
    <property type="match status" value="1"/>
</dbReference>
<feature type="transmembrane region" description="Helical" evidence="6">
    <location>
        <begin position="21"/>
        <end position="41"/>
    </location>
</feature>
<gene>
    <name evidence="7" type="ORF">C8A00DRAFT_47637</name>
</gene>
<proteinExistence type="predicted"/>
<accession>A0AAN6VDH4</accession>
<sequence>MRRNCCAGRCLATGYLQRWGWVYCLLCYGAPFAMALAHLYFRQSKADMAGVHKEGWCWKAANWKMLIYIAVWACVFASFMIYLGVGIHIWDGSRKRRQSWADVKPNRRSSSQSHLGPKRATESRNSTYSLSDWPLSPHSGDRYFSEQGTCIKASGISASIARPPPARTSSAASSTWLSNFALSPRPAPTPPPPKRISAREVVGYFVIRDVVARVHLWTGLLFAISLFVTWLPGTGNIIWELVHPEQESPFGFRAAVATVLPIHGVWNAVIFFVMNWGEFVKVTGGKRHARGGITGLLEEPGLGVRDREMRTEGDEVEKTTKRELKVVTPWHMRRPRSDGWDFVDIGIPSRAATVVRPRRANSDPGLTPLLPTCPVDWVTRNPHMI</sequence>
<feature type="transmembrane region" description="Helical" evidence="6">
    <location>
        <begin position="252"/>
        <end position="277"/>
    </location>
</feature>
<evidence type="ECO:0000256" key="6">
    <source>
        <dbReference type="SAM" id="Phobius"/>
    </source>
</evidence>
<dbReference type="GO" id="GO:0007189">
    <property type="term" value="P:adenylate cyclase-activating G protein-coupled receptor signaling pathway"/>
    <property type="evidence" value="ECO:0007669"/>
    <property type="project" value="TreeGrafter"/>
</dbReference>
<reference evidence="7" key="2">
    <citation type="submission" date="2023-05" db="EMBL/GenBank/DDBJ databases">
        <authorList>
            <consortium name="Lawrence Berkeley National Laboratory"/>
            <person name="Steindorff A."/>
            <person name="Hensen N."/>
            <person name="Bonometti L."/>
            <person name="Westerberg I."/>
            <person name="Brannstrom I.O."/>
            <person name="Guillou S."/>
            <person name="Cros-Aarteil S."/>
            <person name="Calhoun S."/>
            <person name="Haridas S."/>
            <person name="Kuo A."/>
            <person name="Mondo S."/>
            <person name="Pangilinan J."/>
            <person name="Riley R."/>
            <person name="Labutti K."/>
            <person name="Andreopoulos B."/>
            <person name="Lipzen A."/>
            <person name="Chen C."/>
            <person name="Yanf M."/>
            <person name="Daum C."/>
            <person name="Ng V."/>
            <person name="Clum A."/>
            <person name="Ohm R."/>
            <person name="Martin F."/>
            <person name="Silar P."/>
            <person name="Natvig D."/>
            <person name="Lalanne C."/>
            <person name="Gautier V."/>
            <person name="Ament-Velasquez S.L."/>
            <person name="Kruys A."/>
            <person name="Hutchinson M.I."/>
            <person name="Powell A.J."/>
            <person name="Barry K."/>
            <person name="Miller A.N."/>
            <person name="Grigoriev I.V."/>
            <person name="Debuchy R."/>
            <person name="Gladieux P."/>
            <person name="Thoren M.H."/>
            <person name="Johannesson H."/>
        </authorList>
    </citation>
    <scope>NUCLEOTIDE SEQUENCE</scope>
    <source>
        <strain evidence="7">CBS 538.74</strain>
    </source>
</reference>
<dbReference type="GO" id="GO:0004930">
    <property type="term" value="F:G protein-coupled receptor activity"/>
    <property type="evidence" value="ECO:0007669"/>
    <property type="project" value="TreeGrafter"/>
</dbReference>
<name>A0AAN6VDH4_9PEZI</name>
<feature type="region of interest" description="Disordered" evidence="5">
    <location>
        <begin position="100"/>
        <end position="133"/>
    </location>
</feature>
<comment type="subcellular location">
    <subcellularLocation>
        <location evidence="1">Membrane</location>
        <topology evidence="1">Multi-pass membrane protein</topology>
    </subcellularLocation>
</comment>
<feature type="transmembrane region" description="Helical" evidence="6">
    <location>
        <begin position="65"/>
        <end position="90"/>
    </location>
</feature>
<evidence type="ECO:0000256" key="5">
    <source>
        <dbReference type="SAM" id="MobiDB-lite"/>
    </source>
</evidence>
<keyword evidence="8" id="KW-1185">Reference proteome</keyword>
<evidence type="ECO:0000313" key="8">
    <source>
        <dbReference type="Proteomes" id="UP001302745"/>
    </source>
</evidence>
<feature type="transmembrane region" description="Helical" evidence="6">
    <location>
        <begin position="214"/>
        <end position="232"/>
    </location>
</feature>
<dbReference type="AlphaFoldDB" id="A0AAN6VDH4"/>
<dbReference type="Proteomes" id="UP001302745">
    <property type="component" value="Unassembled WGS sequence"/>
</dbReference>
<organism evidence="7 8">
    <name type="scientific">Chaetomidium leptoderma</name>
    <dbReference type="NCBI Taxonomy" id="669021"/>
    <lineage>
        <taxon>Eukaryota</taxon>
        <taxon>Fungi</taxon>
        <taxon>Dikarya</taxon>
        <taxon>Ascomycota</taxon>
        <taxon>Pezizomycotina</taxon>
        <taxon>Sordariomycetes</taxon>
        <taxon>Sordariomycetidae</taxon>
        <taxon>Sordariales</taxon>
        <taxon>Chaetomiaceae</taxon>
        <taxon>Chaetomidium</taxon>
    </lineage>
</organism>
<reference evidence="7" key="1">
    <citation type="journal article" date="2023" name="Mol. Phylogenet. Evol.">
        <title>Genome-scale phylogeny and comparative genomics of the fungal order Sordariales.</title>
        <authorList>
            <person name="Hensen N."/>
            <person name="Bonometti L."/>
            <person name="Westerberg I."/>
            <person name="Brannstrom I.O."/>
            <person name="Guillou S."/>
            <person name="Cros-Aarteil S."/>
            <person name="Calhoun S."/>
            <person name="Haridas S."/>
            <person name="Kuo A."/>
            <person name="Mondo S."/>
            <person name="Pangilinan J."/>
            <person name="Riley R."/>
            <person name="LaButti K."/>
            <person name="Andreopoulos B."/>
            <person name="Lipzen A."/>
            <person name="Chen C."/>
            <person name="Yan M."/>
            <person name="Daum C."/>
            <person name="Ng V."/>
            <person name="Clum A."/>
            <person name="Steindorff A."/>
            <person name="Ohm R.A."/>
            <person name="Martin F."/>
            <person name="Silar P."/>
            <person name="Natvig D.O."/>
            <person name="Lalanne C."/>
            <person name="Gautier V."/>
            <person name="Ament-Velasquez S.L."/>
            <person name="Kruys A."/>
            <person name="Hutchinson M.I."/>
            <person name="Powell A.J."/>
            <person name="Barry K."/>
            <person name="Miller A.N."/>
            <person name="Grigoriev I.V."/>
            <person name="Debuchy R."/>
            <person name="Gladieux P."/>
            <person name="Hiltunen Thoren M."/>
            <person name="Johannesson H."/>
        </authorList>
    </citation>
    <scope>NUCLEOTIDE SEQUENCE</scope>
    <source>
        <strain evidence="7">CBS 538.74</strain>
    </source>
</reference>